<organism evidence="1 2">
    <name type="scientific">Trichinella papuae</name>
    <dbReference type="NCBI Taxonomy" id="268474"/>
    <lineage>
        <taxon>Eukaryota</taxon>
        <taxon>Metazoa</taxon>
        <taxon>Ecdysozoa</taxon>
        <taxon>Nematoda</taxon>
        <taxon>Enoplea</taxon>
        <taxon>Dorylaimia</taxon>
        <taxon>Trichinellida</taxon>
        <taxon>Trichinellidae</taxon>
        <taxon>Trichinella</taxon>
    </lineage>
</organism>
<dbReference type="Proteomes" id="UP000054843">
    <property type="component" value="Unassembled WGS sequence"/>
</dbReference>
<dbReference type="InterPro" id="IPR009060">
    <property type="entry name" value="UBA-like_sf"/>
</dbReference>
<name>A0A0V1MF88_9BILA</name>
<comment type="caution">
    <text evidence="1">The sequence shown here is derived from an EMBL/GenBank/DDBJ whole genome shotgun (WGS) entry which is preliminary data.</text>
</comment>
<evidence type="ECO:0008006" key="3">
    <source>
        <dbReference type="Google" id="ProtNLM"/>
    </source>
</evidence>
<evidence type="ECO:0000313" key="1">
    <source>
        <dbReference type="EMBL" id="KRZ70128.1"/>
    </source>
</evidence>
<dbReference type="EMBL" id="JYDO01000120">
    <property type="protein sequence ID" value="KRZ70128.1"/>
    <property type="molecule type" value="Genomic_DNA"/>
</dbReference>
<dbReference type="OrthoDB" id="263283at2759"/>
<dbReference type="STRING" id="268474.A0A0V1MF88"/>
<reference evidence="1 2" key="1">
    <citation type="submission" date="2015-01" db="EMBL/GenBank/DDBJ databases">
        <title>Evolution of Trichinella species and genotypes.</title>
        <authorList>
            <person name="Korhonen P.K."/>
            <person name="Edoardo P."/>
            <person name="Giuseppe L.R."/>
            <person name="Gasser R.B."/>
        </authorList>
    </citation>
    <scope>NUCLEOTIDE SEQUENCE [LARGE SCALE GENOMIC DNA]</scope>
    <source>
        <strain evidence="1">ISS1980</strain>
    </source>
</reference>
<protein>
    <recommendedName>
        <fullName evidence="3">UBA domain-containing protein</fullName>
    </recommendedName>
</protein>
<dbReference type="Gene3D" id="1.10.8.10">
    <property type="entry name" value="DNA helicase RuvA subunit, C-terminal domain"/>
    <property type="match status" value="1"/>
</dbReference>
<evidence type="ECO:0000313" key="2">
    <source>
        <dbReference type="Proteomes" id="UP000054843"/>
    </source>
</evidence>
<dbReference type="SUPFAM" id="SSF46934">
    <property type="entry name" value="UBA-like"/>
    <property type="match status" value="1"/>
</dbReference>
<dbReference type="AlphaFoldDB" id="A0A0V1MF88"/>
<sequence length="89" mass="10151">MDGQIEKCTEKLDTNVMNRSGKYLPKFEIRHSAGMHILRISTSMSQMKVLQDLGFHNDEENAHFLAISNGNLDVAVNLILAERERMTMD</sequence>
<gene>
    <name evidence="1" type="ORF">T10_6873</name>
</gene>
<accession>A0A0V1MF88</accession>
<keyword evidence="2" id="KW-1185">Reference proteome</keyword>
<proteinExistence type="predicted"/>